<dbReference type="Proteomes" id="UP000030745">
    <property type="component" value="Unassembled WGS sequence"/>
</dbReference>
<protein>
    <submittedName>
        <fullName evidence="4">Uncharacterized protein</fullName>
    </submittedName>
</protein>
<dbReference type="SUPFAM" id="SSF100920">
    <property type="entry name" value="Heat shock protein 70kD (HSP70), peptide-binding domain"/>
    <property type="match status" value="1"/>
</dbReference>
<dbReference type="SUPFAM" id="SSF53067">
    <property type="entry name" value="Actin-like ATPase domain"/>
    <property type="match status" value="2"/>
</dbReference>
<gene>
    <name evidence="4" type="ORF">SPRG_00183</name>
</gene>
<dbReference type="EMBL" id="KK583189">
    <property type="protein sequence ID" value="KDO35334.1"/>
    <property type="molecule type" value="Genomic_DNA"/>
</dbReference>
<dbReference type="InterPro" id="IPR029047">
    <property type="entry name" value="HSP70_peptide-bd_sf"/>
</dbReference>
<evidence type="ECO:0000256" key="3">
    <source>
        <dbReference type="RuleBase" id="RU003322"/>
    </source>
</evidence>
<sequence length="609" mass="65395">MSSNTHCIAIDIGASTIRVGVWRNGRATVLALDGANGLPAVVAFTDTTTLFGNQAKAIAQNDPTNVVFNVLHLLGRRMNDPTVQAMVTSAPFRIIASSDKTPLIHVQHRRSACTYYPQEIVGMLLEHAKKLAEDHLGACLDHAVVTVPATYTTSQRQAVLDAATMAGLTVDRLLSATTAVGIAHTQATGASKRKLLVVDAGASSVTASVVTAEHDTFTAHASASDTQLGGFAMDARLAAHCMSTWTPSTRGHDLILAKQRLLSACEAARCALSTSDETDVCIPHRSQDGMRLTLSREKLNALVHHLMDKVVAHVLKVLQQAQCCKEDVDDIVLVGGVALMPCLQTTLSNLFGGKQVAWFPTPSEAVVAGAALYIASTTASSDATVRPFAIHDALSTPIWAAAAGHHWTTVFRSPALSSMATHTFVSTGSSPFVLLVYEGDVGFPASSHLQGQWHIESLPHTRFIDVAFVVDECTGVLRVTASDKSSQKALPVTNTDCATSRRELQHLCAQATARYHTTRQTVLLARAKAAANDFTYSLRSTWHSDEASRRRVGDAARDELDDALAAAIKWLLLHPQATIDQYDDVRVQLEAVSRRVLARAAEPSWMLPE</sequence>
<dbReference type="KEGG" id="spar:SPRG_00183"/>
<dbReference type="AlphaFoldDB" id="A0A067CXA9"/>
<dbReference type="OrthoDB" id="3789372at2759"/>
<dbReference type="GO" id="GO:0140662">
    <property type="term" value="F:ATP-dependent protein folding chaperone"/>
    <property type="evidence" value="ECO:0007669"/>
    <property type="project" value="InterPro"/>
</dbReference>
<dbReference type="PANTHER" id="PTHR19375">
    <property type="entry name" value="HEAT SHOCK PROTEIN 70KDA"/>
    <property type="match status" value="1"/>
</dbReference>
<dbReference type="RefSeq" id="XP_012193680.1">
    <property type="nucleotide sequence ID" value="XM_012338290.1"/>
</dbReference>
<dbReference type="Gene3D" id="3.90.640.10">
    <property type="entry name" value="Actin, Chain A, domain 4"/>
    <property type="match status" value="1"/>
</dbReference>
<dbReference type="InterPro" id="IPR013126">
    <property type="entry name" value="Hsp_70_fam"/>
</dbReference>
<organism evidence="4 5">
    <name type="scientific">Saprolegnia parasitica (strain CBS 223.65)</name>
    <dbReference type="NCBI Taxonomy" id="695850"/>
    <lineage>
        <taxon>Eukaryota</taxon>
        <taxon>Sar</taxon>
        <taxon>Stramenopiles</taxon>
        <taxon>Oomycota</taxon>
        <taxon>Saprolegniomycetes</taxon>
        <taxon>Saprolegniales</taxon>
        <taxon>Saprolegniaceae</taxon>
        <taxon>Saprolegnia</taxon>
    </lineage>
</organism>
<dbReference type="Pfam" id="PF00012">
    <property type="entry name" value="HSP70"/>
    <property type="match status" value="1"/>
</dbReference>
<evidence type="ECO:0000313" key="5">
    <source>
        <dbReference type="Proteomes" id="UP000030745"/>
    </source>
</evidence>
<keyword evidence="2 3" id="KW-0067">ATP-binding</keyword>
<accession>A0A067CXA9</accession>
<proteinExistence type="inferred from homology"/>
<reference evidence="4 5" key="1">
    <citation type="journal article" date="2013" name="PLoS Genet.">
        <title>Distinctive expansion of potential virulence genes in the genome of the oomycete fish pathogen Saprolegnia parasitica.</title>
        <authorList>
            <person name="Jiang R.H."/>
            <person name="de Bruijn I."/>
            <person name="Haas B.J."/>
            <person name="Belmonte R."/>
            <person name="Lobach L."/>
            <person name="Christie J."/>
            <person name="van den Ackerveken G."/>
            <person name="Bottin A."/>
            <person name="Bulone V."/>
            <person name="Diaz-Moreno S.M."/>
            <person name="Dumas B."/>
            <person name="Fan L."/>
            <person name="Gaulin E."/>
            <person name="Govers F."/>
            <person name="Grenville-Briggs L.J."/>
            <person name="Horner N.R."/>
            <person name="Levin J.Z."/>
            <person name="Mammella M."/>
            <person name="Meijer H.J."/>
            <person name="Morris P."/>
            <person name="Nusbaum C."/>
            <person name="Oome S."/>
            <person name="Phillips A.J."/>
            <person name="van Rooyen D."/>
            <person name="Rzeszutek E."/>
            <person name="Saraiva M."/>
            <person name="Secombes C.J."/>
            <person name="Seidl M.F."/>
            <person name="Snel B."/>
            <person name="Stassen J.H."/>
            <person name="Sykes S."/>
            <person name="Tripathy S."/>
            <person name="van den Berg H."/>
            <person name="Vega-Arreguin J.C."/>
            <person name="Wawra S."/>
            <person name="Young S.K."/>
            <person name="Zeng Q."/>
            <person name="Dieguez-Uribeondo J."/>
            <person name="Russ C."/>
            <person name="Tyler B.M."/>
            <person name="van West P."/>
        </authorList>
    </citation>
    <scope>NUCLEOTIDE SEQUENCE [LARGE SCALE GENOMIC DNA]</scope>
    <source>
        <strain evidence="4 5">CBS 223.65</strain>
    </source>
</reference>
<dbReference type="FunFam" id="3.30.30.30:FF:000005">
    <property type="entry name" value="Heat shock protein ssb1"/>
    <property type="match status" value="1"/>
</dbReference>
<dbReference type="InterPro" id="IPR029048">
    <property type="entry name" value="HSP70_C_sf"/>
</dbReference>
<dbReference type="STRING" id="695850.A0A067CXA9"/>
<evidence type="ECO:0000313" key="4">
    <source>
        <dbReference type="EMBL" id="KDO35334.1"/>
    </source>
</evidence>
<dbReference type="GO" id="GO:0005524">
    <property type="term" value="F:ATP binding"/>
    <property type="evidence" value="ECO:0007669"/>
    <property type="project" value="UniProtKB-KW"/>
</dbReference>
<dbReference type="InterPro" id="IPR043129">
    <property type="entry name" value="ATPase_NBD"/>
</dbReference>
<dbReference type="Gene3D" id="3.30.30.30">
    <property type="match status" value="1"/>
</dbReference>
<dbReference type="VEuPathDB" id="FungiDB:SPRG_00183"/>
<dbReference type="Gene3D" id="3.30.420.40">
    <property type="match status" value="2"/>
</dbReference>
<dbReference type="PRINTS" id="PR00301">
    <property type="entry name" value="HEATSHOCK70"/>
</dbReference>
<keyword evidence="1 3" id="KW-0547">Nucleotide-binding</keyword>
<evidence type="ECO:0000256" key="2">
    <source>
        <dbReference type="ARBA" id="ARBA00022840"/>
    </source>
</evidence>
<evidence type="ECO:0000256" key="1">
    <source>
        <dbReference type="ARBA" id="ARBA00022741"/>
    </source>
</evidence>
<dbReference type="Gene3D" id="1.20.1270.10">
    <property type="match status" value="1"/>
</dbReference>
<dbReference type="GeneID" id="24122835"/>
<keyword evidence="5" id="KW-1185">Reference proteome</keyword>
<comment type="similarity">
    <text evidence="3">Belongs to the heat shock protein 70 family.</text>
</comment>
<dbReference type="OMA" id="AANDFTY"/>
<name>A0A067CXA9_SAPPC</name>